<comment type="caution">
    <text evidence="8">The sequence shown here is derived from an EMBL/GenBank/DDBJ whole genome shotgun (WGS) entry which is preliminary data.</text>
</comment>
<protein>
    <submittedName>
        <fullName evidence="8">Miniconductance mechanosensitive channel MscM</fullName>
    </submittedName>
</protein>
<dbReference type="InterPro" id="IPR010920">
    <property type="entry name" value="LSM_dom_sf"/>
</dbReference>
<dbReference type="GO" id="GO:0008381">
    <property type="term" value="F:mechanosensitive monoatomic ion channel activity"/>
    <property type="evidence" value="ECO:0007669"/>
    <property type="project" value="UniProtKB-ARBA"/>
</dbReference>
<dbReference type="PANTHER" id="PTHR30566">
    <property type="entry name" value="YNAI-RELATED MECHANOSENSITIVE ION CHANNEL"/>
    <property type="match status" value="1"/>
</dbReference>
<dbReference type="Gene3D" id="2.30.30.60">
    <property type="match status" value="1"/>
</dbReference>
<keyword evidence="6" id="KW-0732">Signal</keyword>
<name>A0A0L6CTW0_9RHOB</name>
<dbReference type="InterPro" id="IPR006685">
    <property type="entry name" value="MscS_channel_2nd"/>
</dbReference>
<dbReference type="SUPFAM" id="SSF50182">
    <property type="entry name" value="Sm-like ribonucleoproteins"/>
    <property type="match status" value="1"/>
</dbReference>
<accession>A0A0L6CTW0</accession>
<evidence type="ECO:0000256" key="4">
    <source>
        <dbReference type="ARBA" id="ARBA00023136"/>
    </source>
</evidence>
<evidence type="ECO:0000313" key="8">
    <source>
        <dbReference type="EMBL" id="KNX41110.1"/>
    </source>
</evidence>
<sequence length="551" mass="61628">MVSFFRLLILCVTALFFTGAVAQDSSNAWYSAEVLNEGLGAAPDDLDLSTPRAAMRSFVEYARADRFDAAAHVLNLSRVEPERQPDRAVRVAQQLYQVIDRRVWVDWSDLPSRPDAKVEQSASEGSGPGEMRRDLGIKLFELNGRAYEIRIARYKAGEDSEPVWLFTPQTVADVAPLHDAYGPRAFEEYIPDRMKDQLGGLRIWEWLGLPIMLGLLIGIGWSVNSMVTMLARKAPYGFLQHAFARAGFPLALFAVAVLAQVVLSLAVSFSGPVTSIVQPLLVIVMASGVGMAALRIVDAILDRVTLRYVGDIDDTRSLDKRELYTSIYALRRVIVLFMVGFAAFYVLARLNLFQTVGMTLLASAGVLTVLLGIAGQAVLGNILASLQIALAKPVRIGDSVLFEGDWAYVESIFYTFMRLRTWDERRIIVPVRYFVSKPFENWSVKDARIMHTVRLRLDHSADSDVLRDRFVELAREDEGVIEHDQIACYVTDHNAQGVEISFYAMSPDPSTGWVTEMRLREGMLRFIRESHPEWWPQERVEGGATIAATQG</sequence>
<feature type="domain" description="Mechanosensitive ion channel MscS" evidence="7">
    <location>
        <begin position="378"/>
        <end position="443"/>
    </location>
</feature>
<dbReference type="PANTHER" id="PTHR30566:SF25">
    <property type="entry name" value="INNER MEMBRANE PROTEIN"/>
    <property type="match status" value="1"/>
</dbReference>
<dbReference type="STRING" id="74031.SAMN04488077_10558"/>
<feature type="transmembrane region" description="Helical" evidence="5">
    <location>
        <begin position="248"/>
        <end position="270"/>
    </location>
</feature>
<feature type="chain" id="PRO_5005563104" evidence="6">
    <location>
        <begin position="23"/>
        <end position="551"/>
    </location>
</feature>
<feature type="transmembrane region" description="Helical" evidence="5">
    <location>
        <begin position="329"/>
        <end position="348"/>
    </location>
</feature>
<dbReference type="Pfam" id="PF00924">
    <property type="entry name" value="MS_channel_2nd"/>
    <property type="match status" value="1"/>
</dbReference>
<evidence type="ECO:0000256" key="5">
    <source>
        <dbReference type="SAM" id="Phobius"/>
    </source>
</evidence>
<dbReference type="EMBL" id="LGVV01000031">
    <property type="protein sequence ID" value="KNX41110.1"/>
    <property type="molecule type" value="Genomic_DNA"/>
</dbReference>
<evidence type="ECO:0000259" key="7">
    <source>
        <dbReference type="Pfam" id="PF00924"/>
    </source>
</evidence>
<evidence type="ECO:0000313" key="9">
    <source>
        <dbReference type="Proteomes" id="UP000037046"/>
    </source>
</evidence>
<dbReference type="GO" id="GO:0016020">
    <property type="term" value="C:membrane"/>
    <property type="evidence" value="ECO:0007669"/>
    <property type="project" value="UniProtKB-SubCell"/>
</dbReference>
<dbReference type="InterPro" id="IPR023408">
    <property type="entry name" value="MscS_beta-dom_sf"/>
</dbReference>
<dbReference type="RefSeq" id="WP_050663201.1">
    <property type="nucleotide sequence ID" value="NZ_CP118494.1"/>
</dbReference>
<dbReference type="Proteomes" id="UP000037046">
    <property type="component" value="Unassembled WGS sequence"/>
</dbReference>
<dbReference type="AlphaFoldDB" id="A0A0L6CTW0"/>
<dbReference type="Gene3D" id="1.10.287.1260">
    <property type="match status" value="1"/>
</dbReference>
<keyword evidence="4 5" id="KW-0472">Membrane</keyword>
<feature type="transmembrane region" description="Helical" evidence="5">
    <location>
        <begin position="203"/>
        <end position="227"/>
    </location>
</feature>
<evidence type="ECO:0000256" key="2">
    <source>
        <dbReference type="ARBA" id="ARBA00022692"/>
    </source>
</evidence>
<organism evidence="8 9">
    <name type="scientific">Roseovarius tolerans</name>
    <dbReference type="NCBI Taxonomy" id="74031"/>
    <lineage>
        <taxon>Bacteria</taxon>
        <taxon>Pseudomonadati</taxon>
        <taxon>Pseudomonadota</taxon>
        <taxon>Alphaproteobacteria</taxon>
        <taxon>Rhodobacterales</taxon>
        <taxon>Roseobacteraceae</taxon>
        <taxon>Roseovarius</taxon>
    </lineage>
</organism>
<proteinExistence type="predicted"/>
<feature type="transmembrane region" description="Helical" evidence="5">
    <location>
        <begin position="360"/>
        <end position="386"/>
    </location>
</feature>
<comment type="subcellular location">
    <subcellularLocation>
        <location evidence="1">Membrane</location>
    </subcellularLocation>
</comment>
<reference evidence="9" key="1">
    <citation type="submission" date="2015-07" db="EMBL/GenBank/DDBJ databases">
        <title>Draft Genome Sequence of Roseovarius tolerans EL-164, a producer of N-Acylated Alanine Methyl Esters (NAMEs).</title>
        <authorList>
            <person name="Voget S."/>
            <person name="Bruns H."/>
            <person name="Wagner-Doebler I."/>
            <person name="Schulz S."/>
            <person name="Daniel R."/>
        </authorList>
    </citation>
    <scope>NUCLEOTIDE SEQUENCE [LARGE SCALE GENOMIC DNA]</scope>
    <source>
        <strain evidence="9">EL-164</strain>
    </source>
</reference>
<evidence type="ECO:0000256" key="6">
    <source>
        <dbReference type="SAM" id="SignalP"/>
    </source>
</evidence>
<feature type="transmembrane region" description="Helical" evidence="5">
    <location>
        <begin position="276"/>
        <end position="297"/>
    </location>
</feature>
<gene>
    <name evidence="8" type="primary">mscM</name>
    <name evidence="8" type="ORF">ROTO_23200</name>
</gene>
<evidence type="ECO:0000256" key="1">
    <source>
        <dbReference type="ARBA" id="ARBA00004370"/>
    </source>
</evidence>
<keyword evidence="2 5" id="KW-0812">Transmembrane</keyword>
<keyword evidence="9" id="KW-1185">Reference proteome</keyword>
<evidence type="ECO:0000256" key="3">
    <source>
        <dbReference type="ARBA" id="ARBA00022989"/>
    </source>
</evidence>
<keyword evidence="3 5" id="KW-1133">Transmembrane helix</keyword>
<dbReference type="PATRIC" id="fig|74031.6.peg.2370"/>
<feature type="signal peptide" evidence="6">
    <location>
        <begin position="1"/>
        <end position="22"/>
    </location>
</feature>